<comment type="subcellular location">
    <subcellularLocation>
        <location evidence="3">Cytoplasm</location>
    </subcellularLocation>
</comment>
<feature type="active site" description="Cysteine persulfide intermediate" evidence="3">
    <location>
        <position position="107"/>
    </location>
</feature>
<keyword evidence="1 3" id="KW-0963">Cytoplasm</keyword>
<dbReference type="Gene3D" id="3.40.140.10">
    <property type="entry name" value="Cytidine Deaminase, domain 2"/>
    <property type="match status" value="1"/>
</dbReference>
<comment type="similarity">
    <text evidence="3">Belongs to the FdhD family.</text>
</comment>
<comment type="caution">
    <text evidence="3">Lacks conserved residue(s) required for the propagation of feature annotation.</text>
</comment>
<comment type="caution">
    <text evidence="4">The sequence shown here is derived from an EMBL/GenBank/DDBJ whole genome shotgun (WGS) entry which is preliminary data.</text>
</comment>
<dbReference type="SUPFAM" id="SSF53927">
    <property type="entry name" value="Cytidine deaminase-like"/>
    <property type="match status" value="1"/>
</dbReference>
<keyword evidence="2 3" id="KW-0501">Molybdenum cofactor biosynthesis</keyword>
<dbReference type="PANTHER" id="PTHR30592">
    <property type="entry name" value="FORMATE DEHYDROGENASE"/>
    <property type="match status" value="1"/>
</dbReference>
<dbReference type="EMBL" id="JXAL01000001">
    <property type="protein sequence ID" value="KIL37747.1"/>
    <property type="molecule type" value="Genomic_DNA"/>
</dbReference>
<dbReference type="PANTHER" id="PTHR30592:SF1">
    <property type="entry name" value="SULFUR CARRIER PROTEIN FDHD"/>
    <property type="match status" value="1"/>
</dbReference>
<dbReference type="Proteomes" id="UP000054526">
    <property type="component" value="Unassembled WGS sequence"/>
</dbReference>
<dbReference type="InterPro" id="IPR003786">
    <property type="entry name" value="FdhD"/>
</dbReference>
<accession>A0ABR5AA29</accession>
<comment type="function">
    <text evidence="3">Required for formate dehydrogenase (FDH) activity. Acts as a sulfur carrier protein that transfers sulfur from IscS to the molybdenum cofactor prior to its insertion into FDH.</text>
</comment>
<organism evidence="4 5">
    <name type="scientific">Cohnella kolymensis</name>
    <dbReference type="NCBI Taxonomy" id="1590652"/>
    <lineage>
        <taxon>Bacteria</taxon>
        <taxon>Bacillati</taxon>
        <taxon>Bacillota</taxon>
        <taxon>Bacilli</taxon>
        <taxon>Bacillales</taxon>
        <taxon>Paenibacillaceae</taxon>
        <taxon>Cohnella</taxon>
    </lineage>
</organism>
<evidence type="ECO:0000256" key="2">
    <source>
        <dbReference type="ARBA" id="ARBA00023150"/>
    </source>
</evidence>
<dbReference type="PIRSF" id="PIRSF015626">
    <property type="entry name" value="FdhD"/>
    <property type="match status" value="1"/>
</dbReference>
<sequence>MNESVVIRRAVTRYSDGEVLSGEDDVVTEYPLTIMLNGEEFATLVCSPDHVEDLSIGFLASEGLLTDYRSLTDLSYDDRTGHVYAEVEDVDEWLKESGSKRYFTSCCGKSRQGFVFYNDARTAKPLQSHTVGLTYEDCISMMSAMQQASGLFKVTGGVHNAALFEQDGTLLLSRSDIGRHNALDKIYGHILRSELLMDGKALAFSGRVSSEVLLKAAKMGCEVLLSKSAATDLAIQLAEDLGITIAGFIRNGSLNVYTHPERITKGDNNF</sequence>
<dbReference type="HAMAP" id="MF_00187">
    <property type="entry name" value="FdhD"/>
    <property type="match status" value="1"/>
</dbReference>
<protein>
    <recommendedName>
        <fullName evidence="3">Sulfur carrier protein FdhD</fullName>
    </recommendedName>
</protein>
<reference evidence="4 5" key="1">
    <citation type="submission" date="2014-12" db="EMBL/GenBank/DDBJ databases">
        <title>Draft genome sequence of Cohnella kolymensis strain B-2846.</title>
        <authorList>
            <person name="Karlyshev A.V."/>
            <person name="Kudryashova E.B."/>
        </authorList>
    </citation>
    <scope>NUCLEOTIDE SEQUENCE [LARGE SCALE GENOMIC DNA]</scope>
    <source>
        <strain evidence="4 5">VKM B-2846</strain>
    </source>
</reference>
<dbReference type="NCBIfam" id="TIGR00129">
    <property type="entry name" value="fdhD_narQ"/>
    <property type="match status" value="1"/>
</dbReference>
<gene>
    <name evidence="3" type="primary">fdhD</name>
    <name evidence="4" type="ORF">SD71_02595</name>
</gene>
<dbReference type="Pfam" id="PF02634">
    <property type="entry name" value="FdhD-NarQ"/>
    <property type="match status" value="1"/>
</dbReference>
<dbReference type="InterPro" id="IPR016193">
    <property type="entry name" value="Cytidine_deaminase-like"/>
</dbReference>
<keyword evidence="5" id="KW-1185">Reference proteome</keyword>
<evidence type="ECO:0000313" key="5">
    <source>
        <dbReference type="Proteomes" id="UP000054526"/>
    </source>
</evidence>
<evidence type="ECO:0000313" key="4">
    <source>
        <dbReference type="EMBL" id="KIL37747.1"/>
    </source>
</evidence>
<evidence type="ECO:0000256" key="3">
    <source>
        <dbReference type="HAMAP-Rule" id="MF_00187"/>
    </source>
</evidence>
<name>A0ABR5AA29_9BACL</name>
<proteinExistence type="inferred from homology"/>
<dbReference type="RefSeq" id="WP_041059754.1">
    <property type="nucleotide sequence ID" value="NZ_JXAL01000001.1"/>
</dbReference>
<dbReference type="Gene3D" id="3.10.20.10">
    <property type="match status" value="1"/>
</dbReference>
<evidence type="ECO:0000256" key="1">
    <source>
        <dbReference type="ARBA" id="ARBA00022490"/>
    </source>
</evidence>